<sequence length="53" mass="6073">SFSGLGWEIRMHCELFFNSFQGFFVSIIYCYCNGEIERLLCVDKMPATASLTP</sequence>
<reference evidence="1" key="1">
    <citation type="submission" date="2017-12" db="EMBL/GenBank/DDBJ databases">
        <title>High-resolution comparative analysis of great ape genomes.</title>
        <authorList>
            <person name="Pollen A."/>
            <person name="Hastie A."/>
            <person name="Hormozdiari F."/>
            <person name="Dougherty M."/>
            <person name="Liu R."/>
            <person name="Chaisson M."/>
            <person name="Hoppe E."/>
            <person name="Hill C."/>
            <person name="Pang A."/>
            <person name="Hillier L."/>
            <person name="Baker C."/>
            <person name="Armstrong J."/>
            <person name="Shendure J."/>
            <person name="Paten B."/>
            <person name="Wilson R."/>
            <person name="Chao H."/>
            <person name="Schneider V."/>
            <person name="Ventura M."/>
            <person name="Kronenberg Z."/>
            <person name="Murali S."/>
            <person name="Gordon D."/>
            <person name="Cantsilieris S."/>
            <person name="Munson K."/>
            <person name="Nelson B."/>
            <person name="Raja A."/>
            <person name="Underwood J."/>
            <person name="Diekhans M."/>
            <person name="Fiddes I."/>
            <person name="Haussler D."/>
            <person name="Eichler E."/>
        </authorList>
    </citation>
    <scope>NUCLEOTIDE SEQUENCE [LARGE SCALE GENOMIC DNA]</scope>
    <source>
        <strain evidence="1">Susie</strain>
    </source>
</reference>
<feature type="non-terminal residue" evidence="1">
    <location>
        <position position="1"/>
    </location>
</feature>
<dbReference type="Gene3D" id="1.20.1070.10">
    <property type="entry name" value="Rhodopsin 7-helix transmembrane proteins"/>
    <property type="match status" value="1"/>
</dbReference>
<comment type="caution">
    <text evidence="1">The sequence shown here is derived from an EMBL/GenBank/DDBJ whole genome shotgun (WGS) entry which is preliminary data.</text>
</comment>
<dbReference type="GO" id="GO:0004930">
    <property type="term" value="F:G protein-coupled receptor activity"/>
    <property type="evidence" value="ECO:0007669"/>
    <property type="project" value="InterPro"/>
</dbReference>
<proteinExistence type="predicted"/>
<protein>
    <submittedName>
        <fullName evidence="1">PTH2R isoform 2</fullName>
    </submittedName>
</protein>
<dbReference type="EMBL" id="NDHI03003377">
    <property type="protein sequence ID" value="PNJ73342.1"/>
    <property type="molecule type" value="Genomic_DNA"/>
</dbReference>
<dbReference type="InterPro" id="IPR017983">
    <property type="entry name" value="GPCR_2_secretin-like_CS"/>
</dbReference>
<name>A0A2J8WU88_PONAB</name>
<accession>A0A2J8WU88</accession>
<evidence type="ECO:0000313" key="1">
    <source>
        <dbReference type="EMBL" id="PNJ73342.1"/>
    </source>
</evidence>
<dbReference type="PROSITE" id="PS00650">
    <property type="entry name" value="G_PROTEIN_RECEP_F2_2"/>
    <property type="match status" value="1"/>
</dbReference>
<organism evidence="1">
    <name type="scientific">Pongo abelii</name>
    <name type="common">Sumatran orangutan</name>
    <name type="synonym">Pongo pygmaeus abelii</name>
    <dbReference type="NCBI Taxonomy" id="9601"/>
    <lineage>
        <taxon>Eukaryota</taxon>
        <taxon>Metazoa</taxon>
        <taxon>Chordata</taxon>
        <taxon>Craniata</taxon>
        <taxon>Vertebrata</taxon>
        <taxon>Euteleostomi</taxon>
        <taxon>Mammalia</taxon>
        <taxon>Eutheria</taxon>
        <taxon>Euarchontoglires</taxon>
        <taxon>Primates</taxon>
        <taxon>Haplorrhini</taxon>
        <taxon>Catarrhini</taxon>
        <taxon>Hominidae</taxon>
        <taxon>Pongo</taxon>
    </lineage>
</organism>
<gene>
    <name evidence="1" type="ORF">CR201_G0007025</name>
</gene>
<dbReference type="AlphaFoldDB" id="A0A2J8WU88"/>